<dbReference type="InterPro" id="IPR003594">
    <property type="entry name" value="HATPase_dom"/>
</dbReference>
<feature type="domain" description="PAC" evidence="8">
    <location>
        <begin position="257"/>
        <end position="309"/>
    </location>
</feature>
<dbReference type="EMBL" id="JACVHF010000001">
    <property type="protein sequence ID" value="MBC9783072.1"/>
    <property type="molecule type" value="Genomic_DNA"/>
</dbReference>
<dbReference type="PROSITE" id="PS50113">
    <property type="entry name" value="PAC"/>
    <property type="match status" value="2"/>
</dbReference>
<keyword evidence="4" id="KW-0418">Kinase</keyword>
<name>A0ABR7SYP6_HELCL</name>
<evidence type="ECO:0000313" key="9">
    <source>
        <dbReference type="EMBL" id="MBC9783072.1"/>
    </source>
</evidence>
<gene>
    <name evidence="9" type="ORF">H1S01_00950</name>
</gene>
<feature type="domain" description="PAC" evidence="8">
    <location>
        <begin position="112"/>
        <end position="164"/>
    </location>
</feature>
<dbReference type="SUPFAM" id="SSF55874">
    <property type="entry name" value="ATPase domain of HSP90 chaperone/DNA topoisomerase II/histidine kinase"/>
    <property type="match status" value="1"/>
</dbReference>
<dbReference type="CDD" id="cd00130">
    <property type="entry name" value="PAS"/>
    <property type="match status" value="2"/>
</dbReference>
<dbReference type="CDD" id="cd00082">
    <property type="entry name" value="HisKA"/>
    <property type="match status" value="1"/>
</dbReference>
<keyword evidence="3" id="KW-0597">Phosphoprotein</keyword>
<evidence type="ECO:0000259" key="8">
    <source>
        <dbReference type="PROSITE" id="PS50113"/>
    </source>
</evidence>
<dbReference type="PANTHER" id="PTHR45339:SF1">
    <property type="entry name" value="HYBRID SIGNAL TRANSDUCTION HISTIDINE KINASE J"/>
    <property type="match status" value="1"/>
</dbReference>
<feature type="domain" description="PAS" evidence="7">
    <location>
        <begin position="39"/>
        <end position="109"/>
    </location>
</feature>
<dbReference type="Gene3D" id="3.30.450.20">
    <property type="entry name" value="PAS domain"/>
    <property type="match status" value="2"/>
</dbReference>
<dbReference type="InterPro" id="IPR003661">
    <property type="entry name" value="HisK_dim/P_dom"/>
</dbReference>
<organism evidence="9 10">
    <name type="scientific">Heliobacterium chlorum</name>
    <dbReference type="NCBI Taxonomy" id="2698"/>
    <lineage>
        <taxon>Bacteria</taxon>
        <taxon>Bacillati</taxon>
        <taxon>Bacillota</taxon>
        <taxon>Clostridia</taxon>
        <taxon>Eubacteriales</taxon>
        <taxon>Heliobacteriaceae</taxon>
        <taxon>Heliobacterium</taxon>
    </lineage>
</organism>
<dbReference type="SMART" id="SM00387">
    <property type="entry name" value="HATPase_c"/>
    <property type="match status" value="1"/>
</dbReference>
<dbReference type="CDD" id="cd16922">
    <property type="entry name" value="HATPase_EvgS-ArcB-TorS-like"/>
    <property type="match status" value="1"/>
</dbReference>
<dbReference type="Pfam" id="PF08448">
    <property type="entry name" value="PAS_4"/>
    <property type="match status" value="1"/>
</dbReference>
<keyword evidence="4" id="KW-0808">Transferase</keyword>
<dbReference type="InterPro" id="IPR013656">
    <property type="entry name" value="PAS_4"/>
</dbReference>
<dbReference type="Gene3D" id="3.30.565.10">
    <property type="entry name" value="Histidine kinase-like ATPase, C-terminal domain"/>
    <property type="match status" value="1"/>
</dbReference>
<evidence type="ECO:0000256" key="2">
    <source>
        <dbReference type="ARBA" id="ARBA00012438"/>
    </source>
</evidence>
<reference evidence="9 10" key="1">
    <citation type="submission" date="2020-07" db="EMBL/GenBank/DDBJ databases">
        <title>Draft whole-genome sequence of Heliobacterium chlorum DSM 3682, type strain.</title>
        <authorList>
            <person name="Kyndt J.A."/>
            <person name="Meyer T.E."/>
            <person name="Imhoff J.F."/>
        </authorList>
    </citation>
    <scope>NUCLEOTIDE SEQUENCE [LARGE SCALE GENOMIC DNA]</scope>
    <source>
        <strain evidence="9 10">DSM 3682</strain>
    </source>
</reference>
<dbReference type="InterPro" id="IPR036097">
    <property type="entry name" value="HisK_dim/P_sf"/>
</dbReference>
<accession>A0ABR7SYP6</accession>
<dbReference type="InterPro" id="IPR005467">
    <property type="entry name" value="His_kinase_dom"/>
</dbReference>
<keyword evidence="10" id="KW-1185">Reference proteome</keyword>
<dbReference type="PROSITE" id="PS50112">
    <property type="entry name" value="PAS"/>
    <property type="match status" value="1"/>
</dbReference>
<keyword evidence="5" id="KW-0902">Two-component regulatory system</keyword>
<comment type="caution">
    <text evidence="9">The sequence shown here is derived from an EMBL/GenBank/DDBJ whole genome shotgun (WGS) entry which is preliminary data.</text>
</comment>
<dbReference type="InterPro" id="IPR000014">
    <property type="entry name" value="PAS"/>
</dbReference>
<dbReference type="InterPro" id="IPR035965">
    <property type="entry name" value="PAS-like_dom_sf"/>
</dbReference>
<dbReference type="Pfam" id="PF02518">
    <property type="entry name" value="HATPase_c"/>
    <property type="match status" value="1"/>
</dbReference>
<dbReference type="SUPFAM" id="SSF55785">
    <property type="entry name" value="PYP-like sensor domain (PAS domain)"/>
    <property type="match status" value="2"/>
</dbReference>
<dbReference type="Gene3D" id="1.10.287.130">
    <property type="match status" value="1"/>
</dbReference>
<dbReference type="SMART" id="SM00086">
    <property type="entry name" value="PAC"/>
    <property type="match status" value="2"/>
</dbReference>
<dbReference type="InterPro" id="IPR004358">
    <property type="entry name" value="Sig_transdc_His_kin-like_C"/>
</dbReference>
<dbReference type="RefSeq" id="WP_188038254.1">
    <property type="nucleotide sequence ID" value="NZ_JACVHF010000001.1"/>
</dbReference>
<evidence type="ECO:0000256" key="1">
    <source>
        <dbReference type="ARBA" id="ARBA00000085"/>
    </source>
</evidence>
<comment type="catalytic activity">
    <reaction evidence="1">
        <text>ATP + protein L-histidine = ADP + protein N-phospho-L-histidine.</text>
        <dbReference type="EC" id="2.7.13.3"/>
    </reaction>
</comment>
<dbReference type="SMART" id="SM00091">
    <property type="entry name" value="PAS"/>
    <property type="match status" value="1"/>
</dbReference>
<feature type="domain" description="Histidine kinase" evidence="6">
    <location>
        <begin position="327"/>
        <end position="547"/>
    </location>
</feature>
<dbReference type="NCBIfam" id="TIGR00229">
    <property type="entry name" value="sensory_box"/>
    <property type="match status" value="2"/>
</dbReference>
<dbReference type="PRINTS" id="PR00344">
    <property type="entry name" value="BCTRLSENSOR"/>
</dbReference>
<evidence type="ECO:0000259" key="7">
    <source>
        <dbReference type="PROSITE" id="PS50112"/>
    </source>
</evidence>
<evidence type="ECO:0000259" key="6">
    <source>
        <dbReference type="PROSITE" id="PS50109"/>
    </source>
</evidence>
<evidence type="ECO:0000313" key="10">
    <source>
        <dbReference type="Proteomes" id="UP000617402"/>
    </source>
</evidence>
<dbReference type="InterPro" id="IPR001610">
    <property type="entry name" value="PAC"/>
</dbReference>
<dbReference type="SUPFAM" id="SSF47384">
    <property type="entry name" value="Homodimeric domain of signal transducing histidine kinase"/>
    <property type="match status" value="1"/>
</dbReference>
<dbReference type="Pfam" id="PF13426">
    <property type="entry name" value="PAS_9"/>
    <property type="match status" value="1"/>
</dbReference>
<protein>
    <recommendedName>
        <fullName evidence="2">histidine kinase</fullName>
        <ecNumber evidence="2">2.7.13.3</ecNumber>
    </recommendedName>
</protein>
<sequence>MDSLPKEIDQFIDKLTEFKQEYTDLFYKYQNNTRLMVKNQTVIDNLLNVIPDIIFVKDANGVMLNCNKALCDFFGMDSKRIIGKTDYELFSKEDAKLYRQMDSKVMREKRTQKIEEWILYPDGKKVLVETIKEPIFDQNNQVVGIIGISRDITQHKQTLMALQESEKKLEMFFSQSMNAFFYIMSDEPIRWDDSIDKEEVLNYAMRHLRITKCNDALCSLYRAQREQLIHLPMNDFWGKDTAQCKKMLKELLDSGKLRVEMSREKFDGTAMYVEGDYQLFYADDGRVLGYFGVQRDITAKKRGLKELEVAKEQAEAANHAKSQFLSTMSHEIRTPMNGILGMSELLLDTPMSEEQKEFAKMIKDSTHALLNVISDVLDYSKIDSGSMMIEKVEVHLQETITDVIDLVKVTAQAKGLPLISLIDLESAPAIQCDPVRLRQVLLNLLDNAVKFTQRGEVTLRVSTQEIHSKKEVLFEVIDTGIGIEAKDIERIFQPFSQVDSSFSRRYGGTGLGLSISKRLVELMGGTIGVHSQIGKGTKFWFTIPLIEWTAFIAE</sequence>
<dbReference type="Pfam" id="PF00512">
    <property type="entry name" value="HisKA"/>
    <property type="match status" value="1"/>
</dbReference>
<evidence type="ECO:0000256" key="5">
    <source>
        <dbReference type="ARBA" id="ARBA00023012"/>
    </source>
</evidence>
<dbReference type="PROSITE" id="PS50109">
    <property type="entry name" value="HIS_KIN"/>
    <property type="match status" value="1"/>
</dbReference>
<evidence type="ECO:0000256" key="3">
    <source>
        <dbReference type="ARBA" id="ARBA00022553"/>
    </source>
</evidence>
<dbReference type="InterPro" id="IPR036890">
    <property type="entry name" value="HATPase_C_sf"/>
</dbReference>
<dbReference type="EC" id="2.7.13.3" evidence="2"/>
<dbReference type="Proteomes" id="UP000617402">
    <property type="component" value="Unassembled WGS sequence"/>
</dbReference>
<dbReference type="InterPro" id="IPR000700">
    <property type="entry name" value="PAS-assoc_C"/>
</dbReference>
<evidence type="ECO:0000256" key="4">
    <source>
        <dbReference type="ARBA" id="ARBA00022777"/>
    </source>
</evidence>
<proteinExistence type="predicted"/>
<dbReference type="SMART" id="SM00388">
    <property type="entry name" value="HisKA"/>
    <property type="match status" value="1"/>
</dbReference>
<dbReference type="PANTHER" id="PTHR45339">
    <property type="entry name" value="HYBRID SIGNAL TRANSDUCTION HISTIDINE KINASE J"/>
    <property type="match status" value="1"/>
</dbReference>